<dbReference type="AlphaFoldDB" id="A0A1V4A1J6"/>
<evidence type="ECO:0000313" key="6">
    <source>
        <dbReference type="EMBL" id="OON72445.1"/>
    </source>
</evidence>
<reference evidence="6 7" key="1">
    <citation type="submission" date="2017-02" db="EMBL/GenBank/DDBJ databases">
        <title>Draft Genome Sequence of Streptomyces tsukubaensis F601, a Producer of the immunosuppressant tacrolimus FK506.</title>
        <authorList>
            <person name="Zong G."/>
            <person name="Zhong C."/>
            <person name="Fu J."/>
            <person name="Qin R."/>
            <person name="Cao G."/>
        </authorList>
    </citation>
    <scope>NUCLEOTIDE SEQUENCE [LARGE SCALE GENOMIC DNA]</scope>
    <source>
        <strain evidence="6 7">F601</strain>
    </source>
</reference>
<dbReference type="SUPFAM" id="SSF51206">
    <property type="entry name" value="cAMP-binding domain-like"/>
    <property type="match status" value="1"/>
</dbReference>
<keyword evidence="2" id="KW-0238">DNA-binding</keyword>
<dbReference type="PANTHER" id="PTHR24567:SF74">
    <property type="entry name" value="HTH-TYPE TRANSCRIPTIONAL REGULATOR ARCR"/>
    <property type="match status" value="1"/>
</dbReference>
<dbReference type="SUPFAM" id="SSF46785">
    <property type="entry name" value="Winged helix' DNA-binding domain"/>
    <property type="match status" value="1"/>
</dbReference>
<dbReference type="Gene3D" id="1.10.10.10">
    <property type="entry name" value="Winged helix-like DNA-binding domain superfamily/Winged helix DNA-binding domain"/>
    <property type="match status" value="1"/>
</dbReference>
<dbReference type="GO" id="GO:0003677">
    <property type="term" value="F:DNA binding"/>
    <property type="evidence" value="ECO:0007669"/>
    <property type="project" value="UniProtKB-KW"/>
</dbReference>
<dbReference type="InterPro" id="IPR018490">
    <property type="entry name" value="cNMP-bd_dom_sf"/>
</dbReference>
<dbReference type="Gene3D" id="2.60.120.10">
    <property type="entry name" value="Jelly Rolls"/>
    <property type="match status" value="1"/>
</dbReference>
<accession>A0A1V4A1J6</accession>
<dbReference type="CDD" id="cd00038">
    <property type="entry name" value="CAP_ED"/>
    <property type="match status" value="1"/>
</dbReference>
<dbReference type="PROSITE" id="PS50042">
    <property type="entry name" value="CNMP_BINDING_3"/>
    <property type="match status" value="1"/>
</dbReference>
<evidence type="ECO:0000259" key="5">
    <source>
        <dbReference type="PROSITE" id="PS51063"/>
    </source>
</evidence>
<keyword evidence="7" id="KW-1185">Reference proteome</keyword>
<dbReference type="GO" id="GO:0003700">
    <property type="term" value="F:DNA-binding transcription factor activity"/>
    <property type="evidence" value="ECO:0007669"/>
    <property type="project" value="TreeGrafter"/>
</dbReference>
<sequence length="206" mass="22236">MGDVLISEGAYTQELMVLHQGVVKVTGRLDGDQAALMDIKIEGDVVGEVAAMDLGTRSATVTACGDVVATVVPSHELLPFLRSNPEAELAFKRVIGGRLRRSDRWRLDFGRYSVPVRLARVLVELALSHGKPGRNAVRIDVNLSQSEFAALVGSKTNTVQKILAQLRADGLISTGERQTFVYDLAGLRQVAQFSAPSRSGTSRSPH</sequence>
<proteinExistence type="predicted"/>
<evidence type="ECO:0000256" key="3">
    <source>
        <dbReference type="ARBA" id="ARBA00023163"/>
    </source>
</evidence>
<dbReference type="InterPro" id="IPR000595">
    <property type="entry name" value="cNMP-bd_dom"/>
</dbReference>
<feature type="domain" description="HTH crp-type" evidence="5">
    <location>
        <begin position="112"/>
        <end position="185"/>
    </location>
</feature>
<keyword evidence="3" id="KW-0804">Transcription</keyword>
<dbReference type="InterPro" id="IPR036388">
    <property type="entry name" value="WH-like_DNA-bd_sf"/>
</dbReference>
<gene>
    <name evidence="6" type="ORF">B1H18_29895</name>
</gene>
<dbReference type="STRING" id="83656.B1H18_29895"/>
<evidence type="ECO:0000256" key="1">
    <source>
        <dbReference type="ARBA" id="ARBA00023015"/>
    </source>
</evidence>
<dbReference type="InterPro" id="IPR012318">
    <property type="entry name" value="HTH_CRP"/>
</dbReference>
<dbReference type="InterPro" id="IPR014710">
    <property type="entry name" value="RmlC-like_jellyroll"/>
</dbReference>
<keyword evidence="1" id="KW-0805">Transcription regulation</keyword>
<dbReference type="InterPro" id="IPR036390">
    <property type="entry name" value="WH_DNA-bd_sf"/>
</dbReference>
<name>A0A1V4A1J6_9ACTN</name>
<dbReference type="PROSITE" id="PS51063">
    <property type="entry name" value="HTH_CRP_2"/>
    <property type="match status" value="1"/>
</dbReference>
<evidence type="ECO:0008006" key="8">
    <source>
        <dbReference type="Google" id="ProtNLM"/>
    </source>
</evidence>
<evidence type="ECO:0000259" key="4">
    <source>
        <dbReference type="PROSITE" id="PS50042"/>
    </source>
</evidence>
<organism evidence="6 7">
    <name type="scientific">Streptomyces tsukubensis</name>
    <dbReference type="NCBI Taxonomy" id="83656"/>
    <lineage>
        <taxon>Bacteria</taxon>
        <taxon>Bacillati</taxon>
        <taxon>Actinomycetota</taxon>
        <taxon>Actinomycetes</taxon>
        <taxon>Kitasatosporales</taxon>
        <taxon>Streptomycetaceae</taxon>
        <taxon>Streptomyces</taxon>
    </lineage>
</organism>
<dbReference type="Proteomes" id="UP000190539">
    <property type="component" value="Unassembled WGS sequence"/>
</dbReference>
<comment type="caution">
    <text evidence="6">The sequence shown here is derived from an EMBL/GenBank/DDBJ whole genome shotgun (WGS) entry which is preliminary data.</text>
</comment>
<feature type="domain" description="Cyclic nucleotide-binding" evidence="4">
    <location>
        <begin position="1"/>
        <end position="63"/>
    </location>
</feature>
<evidence type="ECO:0000256" key="2">
    <source>
        <dbReference type="ARBA" id="ARBA00023125"/>
    </source>
</evidence>
<dbReference type="Pfam" id="PF00027">
    <property type="entry name" value="cNMP_binding"/>
    <property type="match status" value="1"/>
</dbReference>
<protein>
    <recommendedName>
        <fullName evidence="8">Crp/Fnr family transcriptional regulator</fullName>
    </recommendedName>
</protein>
<dbReference type="Pfam" id="PF13545">
    <property type="entry name" value="HTH_Crp_2"/>
    <property type="match status" value="1"/>
</dbReference>
<evidence type="ECO:0000313" key="7">
    <source>
        <dbReference type="Proteomes" id="UP000190539"/>
    </source>
</evidence>
<dbReference type="PANTHER" id="PTHR24567">
    <property type="entry name" value="CRP FAMILY TRANSCRIPTIONAL REGULATORY PROTEIN"/>
    <property type="match status" value="1"/>
</dbReference>
<dbReference type="EMBL" id="MVFC01000038">
    <property type="protein sequence ID" value="OON72445.1"/>
    <property type="molecule type" value="Genomic_DNA"/>
</dbReference>
<dbReference type="InterPro" id="IPR050397">
    <property type="entry name" value="Env_Response_Regulators"/>
</dbReference>
<dbReference type="GO" id="GO:0005829">
    <property type="term" value="C:cytosol"/>
    <property type="evidence" value="ECO:0007669"/>
    <property type="project" value="TreeGrafter"/>
</dbReference>